<dbReference type="PATRIC" id="fig|1173022.3.peg.1814"/>
<evidence type="ECO:0000256" key="6">
    <source>
        <dbReference type="ARBA" id="ARBA00022989"/>
    </source>
</evidence>
<evidence type="ECO:0000313" key="9">
    <source>
        <dbReference type="EMBL" id="AFZ12564.1"/>
    </source>
</evidence>
<dbReference type="eggNOG" id="COG1807">
    <property type="taxonomic scope" value="Bacteria"/>
</dbReference>
<feature type="transmembrane region" description="Helical" evidence="8">
    <location>
        <begin position="475"/>
        <end position="498"/>
    </location>
</feature>
<dbReference type="GO" id="GO:0016763">
    <property type="term" value="F:pentosyltransferase activity"/>
    <property type="evidence" value="ECO:0007669"/>
    <property type="project" value="TreeGrafter"/>
</dbReference>
<dbReference type="EMBL" id="CP003620">
    <property type="protein sequence ID" value="AFZ12564.1"/>
    <property type="molecule type" value="Genomic_DNA"/>
</dbReference>
<keyword evidence="4 9" id="KW-0808">Transferase</keyword>
<keyword evidence="7 8" id="KW-0472">Membrane</keyword>
<keyword evidence="5 8" id="KW-0812">Transmembrane</keyword>
<evidence type="ECO:0000256" key="7">
    <source>
        <dbReference type="ARBA" id="ARBA00023136"/>
    </source>
</evidence>
<protein>
    <submittedName>
        <fullName evidence="9">Glycosyl transferase family 39</fullName>
    </submittedName>
</protein>
<evidence type="ECO:0000256" key="4">
    <source>
        <dbReference type="ARBA" id="ARBA00022679"/>
    </source>
</evidence>
<feature type="transmembrane region" description="Helical" evidence="8">
    <location>
        <begin position="343"/>
        <end position="362"/>
    </location>
</feature>
<feature type="transmembrane region" description="Helical" evidence="8">
    <location>
        <begin position="20"/>
        <end position="40"/>
    </location>
</feature>
<feature type="transmembrane region" description="Helical" evidence="8">
    <location>
        <begin position="144"/>
        <end position="161"/>
    </location>
</feature>
<accession>K9VYG1</accession>
<dbReference type="PANTHER" id="PTHR33908:SF3">
    <property type="entry name" value="UNDECAPRENYL PHOSPHATE-ALPHA-4-AMINO-4-DEOXY-L-ARABINOSE ARABINOSYL TRANSFERASE"/>
    <property type="match status" value="1"/>
</dbReference>
<dbReference type="GO" id="GO:0010041">
    <property type="term" value="P:response to iron(III) ion"/>
    <property type="evidence" value="ECO:0007669"/>
    <property type="project" value="TreeGrafter"/>
</dbReference>
<keyword evidence="6 8" id="KW-1133">Transmembrane helix</keyword>
<feature type="transmembrane region" description="Helical" evidence="8">
    <location>
        <begin position="252"/>
        <end position="272"/>
    </location>
</feature>
<evidence type="ECO:0000313" key="10">
    <source>
        <dbReference type="Proteomes" id="UP000010472"/>
    </source>
</evidence>
<dbReference type="InterPro" id="IPR050297">
    <property type="entry name" value="LipidA_mod_glycosyltrf_83"/>
</dbReference>
<feature type="transmembrane region" description="Helical" evidence="8">
    <location>
        <begin position="405"/>
        <end position="430"/>
    </location>
</feature>
<sequence length="608" mass="68865">MNLKVKSWLELWDKQPNKAWTLSILWLLLISWIAFLWNLGNTGLIDETEPLFAEASRQITVTGNWITPYFNGVTRFDKPILIYWCQAIAYKLIGVNSWAVRLPSALAAIALTVLGFYTLRYFGIPNPGKFQEASPAIIKKDPHITRQLWLSASIGAAMIALNPETIAWGRTGVSDMLLSGCTGSALLAFFLGYAQDSKPQVQERWYIAFYVLVALAVLTKGPVGIVVPLLIISTFLLYLGKFREVIQEMRPVRGFLLFAAITMPWYVLVFLANGENFINSFFGYHNIERFTGVVNGHRAPWYFYFLVVLVGFAPWSIYLPVAIARLRFWQRKSWQQQPRATHLGLFAWFWFAGIFAFFTIAITKLPSYVLPLMPAAAIIVALFWSDQINRALEVKEPNKKAHSSLLWSGVFNVLFLLIIAGAIFFLPLYLGYDPAVPNLRELLQQAGLPVSGGIIWALTAVGLAIVLIKRYWHLVWGINLVGFIAFIIFVITPAYFLMDHTRQLPLRELAALSNQVEKPGEELIMIGFKKPSLVFYSHQRVNYFNDPTEAIEYIRTKATNQPNSPSSLIIAQPELIQETKLKPNQYQDLGSSGAYQLIRVDQQLTINN</sequence>
<dbReference type="PANTHER" id="PTHR33908">
    <property type="entry name" value="MANNOSYLTRANSFERASE YKCB-RELATED"/>
    <property type="match status" value="1"/>
</dbReference>
<evidence type="ECO:0000256" key="2">
    <source>
        <dbReference type="ARBA" id="ARBA00022475"/>
    </source>
</evidence>
<proteinExistence type="predicted"/>
<feature type="transmembrane region" description="Helical" evidence="8">
    <location>
        <begin position="368"/>
        <end position="384"/>
    </location>
</feature>
<evidence type="ECO:0000256" key="3">
    <source>
        <dbReference type="ARBA" id="ARBA00022676"/>
    </source>
</evidence>
<dbReference type="AlphaFoldDB" id="K9VYG1"/>
<keyword evidence="3" id="KW-0328">Glycosyltransferase</keyword>
<evidence type="ECO:0000256" key="5">
    <source>
        <dbReference type="ARBA" id="ARBA00022692"/>
    </source>
</evidence>
<feature type="transmembrane region" description="Helical" evidence="8">
    <location>
        <begin position="207"/>
        <end position="240"/>
    </location>
</feature>
<name>K9VYG1_9CYAN</name>
<dbReference type="GO" id="GO:0009103">
    <property type="term" value="P:lipopolysaccharide biosynthetic process"/>
    <property type="evidence" value="ECO:0007669"/>
    <property type="project" value="UniProtKB-ARBA"/>
</dbReference>
<dbReference type="Proteomes" id="UP000010472">
    <property type="component" value="Chromosome"/>
</dbReference>
<keyword evidence="10" id="KW-1185">Reference proteome</keyword>
<keyword evidence="2" id="KW-1003">Cell membrane</keyword>
<dbReference type="RefSeq" id="WP_015202684.1">
    <property type="nucleotide sequence ID" value="NC_019753.1"/>
</dbReference>
<reference evidence="9 10" key="1">
    <citation type="submission" date="2012-06" db="EMBL/GenBank/DDBJ databases">
        <title>Finished chromosome of genome of Crinalium epipsammum PCC 9333.</title>
        <authorList>
            <consortium name="US DOE Joint Genome Institute"/>
            <person name="Gugger M."/>
            <person name="Coursin T."/>
            <person name="Rippka R."/>
            <person name="Tandeau De Marsac N."/>
            <person name="Huntemann M."/>
            <person name="Wei C.-L."/>
            <person name="Han J."/>
            <person name="Detter J.C."/>
            <person name="Han C."/>
            <person name="Tapia R."/>
            <person name="Davenport K."/>
            <person name="Daligault H."/>
            <person name="Erkkila T."/>
            <person name="Gu W."/>
            <person name="Munk A.C.C."/>
            <person name="Teshima H."/>
            <person name="Xu Y."/>
            <person name="Chain P."/>
            <person name="Chen A."/>
            <person name="Krypides N."/>
            <person name="Mavromatis K."/>
            <person name="Markowitz V."/>
            <person name="Szeto E."/>
            <person name="Ivanova N."/>
            <person name="Mikhailova N."/>
            <person name="Ovchinnikova G."/>
            <person name="Pagani I."/>
            <person name="Pati A."/>
            <person name="Goodwin L."/>
            <person name="Peters L."/>
            <person name="Pitluck S."/>
            <person name="Woyke T."/>
            <person name="Kerfeld C."/>
        </authorList>
    </citation>
    <scope>NUCLEOTIDE SEQUENCE [LARGE SCALE GENOMIC DNA]</scope>
    <source>
        <strain evidence="9 10">PCC 9333</strain>
    </source>
</reference>
<dbReference type="OrthoDB" id="9775035at2"/>
<feature type="transmembrane region" description="Helical" evidence="8">
    <location>
        <begin position="450"/>
        <end position="468"/>
    </location>
</feature>
<feature type="transmembrane region" description="Helical" evidence="8">
    <location>
        <begin position="106"/>
        <end position="124"/>
    </location>
</feature>
<feature type="transmembrane region" description="Helical" evidence="8">
    <location>
        <begin position="173"/>
        <end position="195"/>
    </location>
</feature>
<comment type="subcellular location">
    <subcellularLocation>
        <location evidence="1">Cell membrane</location>
        <topology evidence="1">Multi-pass membrane protein</topology>
    </subcellularLocation>
</comment>
<organism evidence="9 10">
    <name type="scientific">Crinalium epipsammum PCC 9333</name>
    <dbReference type="NCBI Taxonomy" id="1173022"/>
    <lineage>
        <taxon>Bacteria</taxon>
        <taxon>Bacillati</taxon>
        <taxon>Cyanobacteriota</taxon>
        <taxon>Cyanophyceae</taxon>
        <taxon>Gomontiellales</taxon>
        <taxon>Gomontiellaceae</taxon>
        <taxon>Crinalium</taxon>
    </lineage>
</organism>
<dbReference type="STRING" id="1173022.Cri9333_1677"/>
<evidence type="ECO:0000256" key="8">
    <source>
        <dbReference type="SAM" id="Phobius"/>
    </source>
</evidence>
<gene>
    <name evidence="9" type="ORF">Cri9333_1677</name>
</gene>
<feature type="transmembrane region" description="Helical" evidence="8">
    <location>
        <begin position="301"/>
        <end position="323"/>
    </location>
</feature>
<evidence type="ECO:0000256" key="1">
    <source>
        <dbReference type="ARBA" id="ARBA00004651"/>
    </source>
</evidence>
<dbReference type="KEGG" id="cep:Cri9333_1677"/>
<dbReference type="HOGENOM" id="CLU_019200_0_1_3"/>
<dbReference type="GO" id="GO:0005886">
    <property type="term" value="C:plasma membrane"/>
    <property type="evidence" value="ECO:0007669"/>
    <property type="project" value="UniProtKB-SubCell"/>
</dbReference>